<dbReference type="EMBL" id="JAVDXZ010000001">
    <property type="protein sequence ID" value="MDR7329935.1"/>
    <property type="molecule type" value="Genomic_DNA"/>
</dbReference>
<dbReference type="RefSeq" id="WP_290195163.1">
    <property type="nucleotide sequence ID" value="NZ_CP047654.1"/>
</dbReference>
<organism evidence="2 3">
    <name type="scientific">Corynebacterium guangdongense</name>
    <dbReference type="NCBI Taxonomy" id="1783348"/>
    <lineage>
        <taxon>Bacteria</taxon>
        <taxon>Bacillati</taxon>
        <taxon>Actinomycetota</taxon>
        <taxon>Actinomycetes</taxon>
        <taxon>Mycobacteriales</taxon>
        <taxon>Corynebacteriaceae</taxon>
        <taxon>Corynebacterium</taxon>
    </lineage>
</organism>
<accession>A0ABU1ZYL6</accession>
<dbReference type="Gene3D" id="1.10.10.2840">
    <property type="entry name" value="PucR C-terminal helix-turn-helix domain"/>
    <property type="match status" value="1"/>
</dbReference>
<evidence type="ECO:0000313" key="2">
    <source>
        <dbReference type="EMBL" id="MDR7329935.1"/>
    </source>
</evidence>
<feature type="domain" description="PucR C-terminal helix-turn-helix" evidence="1">
    <location>
        <begin position="303"/>
        <end position="349"/>
    </location>
</feature>
<gene>
    <name evidence="2" type="ORF">J2S39_001611</name>
</gene>
<evidence type="ECO:0000259" key="1">
    <source>
        <dbReference type="Pfam" id="PF13556"/>
    </source>
</evidence>
<comment type="caution">
    <text evidence="2">The sequence shown here is derived from an EMBL/GenBank/DDBJ whole genome shotgun (WGS) entry which is preliminary data.</text>
</comment>
<dbReference type="SUPFAM" id="SSF46785">
    <property type="entry name" value="Winged helix' DNA-binding domain"/>
    <property type="match status" value="1"/>
</dbReference>
<keyword evidence="3" id="KW-1185">Reference proteome</keyword>
<dbReference type="InterPro" id="IPR042070">
    <property type="entry name" value="PucR_C-HTH_sf"/>
</dbReference>
<dbReference type="Proteomes" id="UP001180840">
    <property type="component" value="Unassembled WGS sequence"/>
</dbReference>
<name>A0ABU1ZYL6_9CORY</name>
<reference evidence="2" key="1">
    <citation type="submission" date="2023-07" db="EMBL/GenBank/DDBJ databases">
        <title>Sequencing the genomes of 1000 actinobacteria strains.</title>
        <authorList>
            <person name="Klenk H.-P."/>
        </authorList>
    </citation>
    <scope>NUCLEOTIDE SEQUENCE</scope>
    <source>
        <strain evidence="2">DSM 107476</strain>
    </source>
</reference>
<protein>
    <recommendedName>
        <fullName evidence="1">PucR C-terminal helix-turn-helix domain-containing protein</fullName>
    </recommendedName>
</protein>
<dbReference type="InterPro" id="IPR025736">
    <property type="entry name" value="PucR_C-HTH_dom"/>
</dbReference>
<dbReference type="InterPro" id="IPR036390">
    <property type="entry name" value="WH_DNA-bd_sf"/>
</dbReference>
<proteinExistence type="predicted"/>
<evidence type="ECO:0000313" key="3">
    <source>
        <dbReference type="Proteomes" id="UP001180840"/>
    </source>
</evidence>
<dbReference type="Pfam" id="PF13556">
    <property type="entry name" value="HTH_30"/>
    <property type="match status" value="1"/>
</dbReference>
<sequence length="358" mass="38428">MESRRPLFTADAEFADDVFSLSTVIDRLVEERVGLDGLVAGVVERLKRSVRVNAFGRVVHFLPTEPPAKGLGEPHTGRLASSNITVTIDPPLPERAGKLVTQRLVHATRMLLHQEPAPSTDDGEKLRWLLSAVVTAEERHAIREALALRDEEPVTVLAVAGAGEDRAAAEGLAARTSPEPVLVTRVGELLAVVVRGVPNREIDVPTGMSVGVGETVPAQSLHTSWASALTALRFSMPSRRDRGPYRLFDAVIVDIANVGVLRVLAESVAASDVTALADVQGITQLAENGPEDSLAVMEAVAATDSIRQAAQLVHLHHNTVAHRVRDVENVLGFSLTVPYGRTRLMVGLILYRVAVGNL</sequence>